<protein>
    <submittedName>
        <fullName evidence="2">Uncharacterized protein</fullName>
    </submittedName>
</protein>
<organism evidence="2 3">
    <name type="scientific">Parasponia andersonii</name>
    <name type="common">Sponia andersonii</name>
    <dbReference type="NCBI Taxonomy" id="3476"/>
    <lineage>
        <taxon>Eukaryota</taxon>
        <taxon>Viridiplantae</taxon>
        <taxon>Streptophyta</taxon>
        <taxon>Embryophyta</taxon>
        <taxon>Tracheophyta</taxon>
        <taxon>Spermatophyta</taxon>
        <taxon>Magnoliopsida</taxon>
        <taxon>eudicotyledons</taxon>
        <taxon>Gunneridae</taxon>
        <taxon>Pentapetalae</taxon>
        <taxon>rosids</taxon>
        <taxon>fabids</taxon>
        <taxon>Rosales</taxon>
        <taxon>Cannabaceae</taxon>
        <taxon>Parasponia</taxon>
    </lineage>
</organism>
<name>A0A2P5DHJ4_PARAD</name>
<reference evidence="3" key="1">
    <citation type="submission" date="2016-06" db="EMBL/GenBank/DDBJ databases">
        <title>Parallel loss of symbiosis genes in relatives of nitrogen-fixing non-legume Parasponia.</title>
        <authorList>
            <person name="Van Velzen R."/>
            <person name="Holmer R."/>
            <person name="Bu F."/>
            <person name="Rutten L."/>
            <person name="Van Zeijl A."/>
            <person name="Liu W."/>
            <person name="Santuari L."/>
            <person name="Cao Q."/>
            <person name="Sharma T."/>
            <person name="Shen D."/>
            <person name="Roswanjaya Y."/>
            <person name="Wardhani T."/>
            <person name="Kalhor M.S."/>
            <person name="Jansen J."/>
            <person name="Van den Hoogen J."/>
            <person name="Gungor B."/>
            <person name="Hartog M."/>
            <person name="Hontelez J."/>
            <person name="Verver J."/>
            <person name="Yang W.-C."/>
            <person name="Schijlen E."/>
            <person name="Repin R."/>
            <person name="Schilthuizen M."/>
            <person name="Schranz E."/>
            <person name="Heidstra R."/>
            <person name="Miyata K."/>
            <person name="Fedorova E."/>
            <person name="Kohlen W."/>
            <person name="Bisseling T."/>
            <person name="Smit S."/>
            <person name="Geurts R."/>
        </authorList>
    </citation>
    <scope>NUCLEOTIDE SEQUENCE [LARGE SCALE GENOMIC DNA]</scope>
    <source>
        <strain evidence="3">cv. WU1-14</strain>
    </source>
</reference>
<evidence type="ECO:0000313" key="3">
    <source>
        <dbReference type="Proteomes" id="UP000237105"/>
    </source>
</evidence>
<sequence>MGQGQFVLTYTNLDNVKNPNWFHFPQFSALQSPFFLGSSLHLSTPNNNGFNLIPFITTKSPPPLRKSPQSLTQTLSPPLRKSPQSLTQTLSPGPQANSGPSQTHFLLRQIPPNTQPPPPPPLPPPQAPATFYPLEPLYERFRKQHPLVFEATTDPLDAEEWK</sequence>
<feature type="region of interest" description="Disordered" evidence="1">
    <location>
        <begin position="60"/>
        <end position="132"/>
    </location>
</feature>
<proteinExistence type="predicted"/>
<comment type="caution">
    <text evidence="2">The sequence shown here is derived from an EMBL/GenBank/DDBJ whole genome shotgun (WGS) entry which is preliminary data.</text>
</comment>
<evidence type="ECO:0000256" key="1">
    <source>
        <dbReference type="SAM" id="MobiDB-lite"/>
    </source>
</evidence>
<keyword evidence="3" id="KW-1185">Reference proteome</keyword>
<accession>A0A2P5DHJ4</accession>
<feature type="non-terminal residue" evidence="2">
    <location>
        <position position="162"/>
    </location>
</feature>
<evidence type="ECO:0000313" key="2">
    <source>
        <dbReference type="EMBL" id="PON72779.1"/>
    </source>
</evidence>
<feature type="compositionally biased region" description="Polar residues" evidence="1">
    <location>
        <begin position="67"/>
        <end position="104"/>
    </location>
</feature>
<gene>
    <name evidence="2" type="ORF">PanWU01x14_062480</name>
</gene>
<feature type="compositionally biased region" description="Pro residues" evidence="1">
    <location>
        <begin position="113"/>
        <end position="127"/>
    </location>
</feature>
<dbReference type="AlphaFoldDB" id="A0A2P5DHJ4"/>
<dbReference type="EMBL" id="JXTB01000037">
    <property type="protein sequence ID" value="PON72779.1"/>
    <property type="molecule type" value="Genomic_DNA"/>
</dbReference>
<dbReference type="Proteomes" id="UP000237105">
    <property type="component" value="Unassembled WGS sequence"/>
</dbReference>